<name>R7UKQ9_CAPTE</name>
<dbReference type="OrthoDB" id="2325716at2759"/>
<dbReference type="Proteomes" id="UP000014760">
    <property type="component" value="Unassembled WGS sequence"/>
</dbReference>
<keyword evidence="4" id="KW-1185">Reference proteome</keyword>
<organism evidence="2">
    <name type="scientific">Capitella teleta</name>
    <name type="common">Polychaete worm</name>
    <dbReference type="NCBI Taxonomy" id="283909"/>
    <lineage>
        <taxon>Eukaryota</taxon>
        <taxon>Metazoa</taxon>
        <taxon>Spiralia</taxon>
        <taxon>Lophotrochozoa</taxon>
        <taxon>Annelida</taxon>
        <taxon>Polychaeta</taxon>
        <taxon>Sedentaria</taxon>
        <taxon>Scolecida</taxon>
        <taxon>Capitellidae</taxon>
        <taxon>Capitella</taxon>
    </lineage>
</organism>
<proteinExistence type="predicted"/>
<accession>R7UKQ9</accession>
<feature type="non-terminal residue" evidence="2">
    <location>
        <position position="177"/>
    </location>
</feature>
<evidence type="ECO:0000313" key="4">
    <source>
        <dbReference type="Proteomes" id="UP000014760"/>
    </source>
</evidence>
<dbReference type="Pfam" id="PF13271">
    <property type="entry name" value="DUF4062"/>
    <property type="match status" value="1"/>
</dbReference>
<dbReference type="AlphaFoldDB" id="R7UKQ9"/>
<dbReference type="PANTHER" id="PTHR19871:SF14">
    <property type="entry name" value="DUF4062 DOMAIN-CONTAINING PROTEIN"/>
    <property type="match status" value="1"/>
</dbReference>
<protein>
    <recommendedName>
        <fullName evidence="1">DUF4062 domain-containing protein</fullName>
    </recommendedName>
</protein>
<dbReference type="HOGENOM" id="CLU_1340476_0_0_1"/>
<dbReference type="InterPro" id="IPR052752">
    <property type="entry name" value="NACHT-WD_repeat"/>
</dbReference>
<dbReference type="EnsemblMetazoa" id="CapteT76033">
    <property type="protein sequence ID" value="CapteP76033"/>
    <property type="gene ID" value="CapteG76033"/>
</dbReference>
<reference evidence="2 4" key="2">
    <citation type="journal article" date="2013" name="Nature">
        <title>Insights into bilaterian evolution from three spiralian genomes.</title>
        <authorList>
            <person name="Simakov O."/>
            <person name="Marletaz F."/>
            <person name="Cho S.J."/>
            <person name="Edsinger-Gonzales E."/>
            <person name="Havlak P."/>
            <person name="Hellsten U."/>
            <person name="Kuo D.H."/>
            <person name="Larsson T."/>
            <person name="Lv J."/>
            <person name="Arendt D."/>
            <person name="Savage R."/>
            <person name="Osoegawa K."/>
            <person name="de Jong P."/>
            <person name="Grimwood J."/>
            <person name="Chapman J.A."/>
            <person name="Shapiro H."/>
            <person name="Aerts A."/>
            <person name="Otillar R.P."/>
            <person name="Terry A.Y."/>
            <person name="Boore J.L."/>
            <person name="Grigoriev I.V."/>
            <person name="Lindberg D.R."/>
            <person name="Seaver E.C."/>
            <person name="Weisblat D.A."/>
            <person name="Putnam N.H."/>
            <person name="Rokhsar D.S."/>
        </authorList>
    </citation>
    <scope>NUCLEOTIDE SEQUENCE</scope>
    <source>
        <strain evidence="2 4">I ESC-2004</strain>
    </source>
</reference>
<sequence length="177" mass="20934">IQKLFAGSLEDLPQQESNVVRVFLSSTFTDHEHERNLLTNVVSPWLRKYCWERGLIFQMVDMRWGVTDDASAHQRTNEIVMEEIHKCRNISRGPFFLAFLGDRYGSRFFPRVIEASEFETLLRAARTACRETALLETWYVKDRNAVPPEYILQPITSYFPHYYDDAPQNLKKRNQVW</sequence>
<reference evidence="3" key="3">
    <citation type="submission" date="2015-06" db="UniProtKB">
        <authorList>
            <consortium name="EnsemblMetazoa"/>
        </authorList>
    </citation>
    <scope>IDENTIFICATION</scope>
</reference>
<evidence type="ECO:0000259" key="1">
    <source>
        <dbReference type="Pfam" id="PF13271"/>
    </source>
</evidence>
<dbReference type="EMBL" id="AMQN01008323">
    <property type="status" value="NOT_ANNOTATED_CDS"/>
    <property type="molecule type" value="Genomic_DNA"/>
</dbReference>
<feature type="domain" description="DUF4062" evidence="1">
    <location>
        <begin position="21"/>
        <end position="107"/>
    </location>
</feature>
<dbReference type="InterPro" id="IPR025139">
    <property type="entry name" value="DUF4062"/>
</dbReference>
<dbReference type="OMA" id="REIENCH"/>
<reference evidence="4" key="1">
    <citation type="submission" date="2012-12" db="EMBL/GenBank/DDBJ databases">
        <authorList>
            <person name="Hellsten U."/>
            <person name="Grimwood J."/>
            <person name="Chapman J.A."/>
            <person name="Shapiro H."/>
            <person name="Aerts A."/>
            <person name="Otillar R.P."/>
            <person name="Terry A.Y."/>
            <person name="Boore J.L."/>
            <person name="Simakov O."/>
            <person name="Marletaz F."/>
            <person name="Cho S.-J."/>
            <person name="Edsinger-Gonzales E."/>
            <person name="Havlak P."/>
            <person name="Kuo D.-H."/>
            <person name="Larsson T."/>
            <person name="Lv J."/>
            <person name="Arendt D."/>
            <person name="Savage R."/>
            <person name="Osoegawa K."/>
            <person name="de Jong P."/>
            <person name="Lindberg D.R."/>
            <person name="Seaver E.C."/>
            <person name="Weisblat D.A."/>
            <person name="Putnam N.H."/>
            <person name="Grigoriev I.V."/>
            <person name="Rokhsar D.S."/>
        </authorList>
    </citation>
    <scope>NUCLEOTIDE SEQUENCE</scope>
    <source>
        <strain evidence="4">I ESC-2004</strain>
    </source>
</reference>
<dbReference type="STRING" id="283909.R7UKQ9"/>
<feature type="non-terminal residue" evidence="2">
    <location>
        <position position="1"/>
    </location>
</feature>
<evidence type="ECO:0000313" key="2">
    <source>
        <dbReference type="EMBL" id="ELU03857.1"/>
    </source>
</evidence>
<dbReference type="EMBL" id="KB302824">
    <property type="protein sequence ID" value="ELU03857.1"/>
    <property type="molecule type" value="Genomic_DNA"/>
</dbReference>
<dbReference type="PANTHER" id="PTHR19871">
    <property type="entry name" value="BETA TRANSDUCIN-RELATED PROTEIN"/>
    <property type="match status" value="1"/>
</dbReference>
<gene>
    <name evidence="2" type="ORF">CAPTEDRAFT_76033</name>
</gene>
<evidence type="ECO:0000313" key="3">
    <source>
        <dbReference type="EnsemblMetazoa" id="CapteP76033"/>
    </source>
</evidence>